<dbReference type="Proteomes" id="UP000234681">
    <property type="component" value="Chromosome 9"/>
</dbReference>
<sequence>MTASCYSRCSHYSHDHFHFRGFSVRPRKTLMTGASKSKRSVAAPVQSQDETSGDPGNEVAGVKGASLHGLARNPLTGCMGSFVPASHMWAG</sequence>
<dbReference type="AlphaFoldDB" id="A6JR32"/>
<protein>
    <submittedName>
        <fullName evidence="2">Autophagy-related 4B (Yeast), isoform CRA_a</fullName>
    </submittedName>
</protein>
<evidence type="ECO:0000256" key="1">
    <source>
        <dbReference type="SAM" id="MobiDB-lite"/>
    </source>
</evidence>
<dbReference type="EMBL" id="CH473997">
    <property type="protein sequence ID" value="EDL91904.1"/>
    <property type="molecule type" value="Genomic_DNA"/>
</dbReference>
<gene>
    <name evidence="2 4" type="primary">Atg4b</name>
    <name evidence="2" type="ORF">rCG_55391</name>
</gene>
<evidence type="ECO:0000313" key="2">
    <source>
        <dbReference type="EMBL" id="EDL91904.1"/>
    </source>
</evidence>
<accession>A6JR32</accession>
<dbReference type="RGD" id="1309664">
    <property type="gene designation" value="Atg4b"/>
</dbReference>
<proteinExistence type="predicted"/>
<evidence type="ECO:0000313" key="3">
    <source>
        <dbReference type="Proteomes" id="UP000234681"/>
    </source>
</evidence>
<name>A6JR32_RAT</name>
<reference evidence="2 3" key="1">
    <citation type="submission" date="2005-09" db="EMBL/GenBank/DDBJ databases">
        <authorList>
            <person name="Mural R.J."/>
            <person name="Li P.W."/>
            <person name="Adams M.D."/>
            <person name="Amanatides P.G."/>
            <person name="Baden-Tillson H."/>
            <person name="Barnstead M."/>
            <person name="Chin S.H."/>
            <person name="Dew I."/>
            <person name="Evans C.A."/>
            <person name="Ferriera S."/>
            <person name="Flanigan M."/>
            <person name="Fosler C."/>
            <person name="Glodek A."/>
            <person name="Gu Z."/>
            <person name="Holt R.A."/>
            <person name="Jennings D."/>
            <person name="Kraft C.L."/>
            <person name="Lu F."/>
            <person name="Nguyen T."/>
            <person name="Nusskern D.R."/>
            <person name="Pfannkoch C.M."/>
            <person name="Sitter C."/>
            <person name="Sutton G.G."/>
            <person name="Venter J.C."/>
            <person name="Wang Z."/>
            <person name="Woodage T."/>
            <person name="Zheng X.H."/>
            <person name="Zhong F."/>
        </authorList>
    </citation>
    <scope>NUCLEOTIDE SEQUENCE [LARGE SCALE GENOMIC DNA]</scope>
    <source>
        <strain>BN</strain>
        <strain evidence="3">Sprague-Dawley</strain>
    </source>
</reference>
<evidence type="ECO:0000313" key="4">
    <source>
        <dbReference type="RGD" id="1309664"/>
    </source>
</evidence>
<organism evidence="2 3">
    <name type="scientific">Rattus norvegicus</name>
    <name type="common">Rat</name>
    <dbReference type="NCBI Taxonomy" id="10116"/>
    <lineage>
        <taxon>Eukaryota</taxon>
        <taxon>Metazoa</taxon>
        <taxon>Chordata</taxon>
        <taxon>Craniata</taxon>
        <taxon>Vertebrata</taxon>
        <taxon>Euteleostomi</taxon>
        <taxon>Mammalia</taxon>
        <taxon>Eutheria</taxon>
        <taxon>Euarchontoglires</taxon>
        <taxon>Glires</taxon>
        <taxon>Rodentia</taxon>
        <taxon>Myomorpha</taxon>
        <taxon>Muroidea</taxon>
        <taxon>Muridae</taxon>
        <taxon>Murinae</taxon>
        <taxon>Rattus</taxon>
    </lineage>
</organism>
<feature type="region of interest" description="Disordered" evidence="1">
    <location>
        <begin position="31"/>
        <end position="61"/>
    </location>
</feature>